<comment type="subcellular location">
    <subcellularLocation>
        <location evidence="1">Nucleus</location>
    </subcellularLocation>
</comment>
<evidence type="ECO:0000256" key="6">
    <source>
        <dbReference type="SAM" id="MobiDB-lite"/>
    </source>
</evidence>
<dbReference type="Pfam" id="PF03106">
    <property type="entry name" value="WRKY"/>
    <property type="match status" value="1"/>
</dbReference>
<evidence type="ECO:0000259" key="7">
    <source>
        <dbReference type="PROSITE" id="PS50811"/>
    </source>
</evidence>
<dbReference type="AlphaFoldDB" id="A0A5N5H2K7"/>
<evidence type="ECO:0000313" key="9">
    <source>
        <dbReference type="Proteomes" id="UP000327157"/>
    </source>
</evidence>
<evidence type="ECO:0000256" key="3">
    <source>
        <dbReference type="ARBA" id="ARBA00023125"/>
    </source>
</evidence>
<sequence length="591" mass="66851">MASRTSQAAILNHNHHHQPLGLFENQEEEGCNTQMDFFPFPQNLTFSSLPLVGHQSLKGGLSTASIASDDAPSTTTLSETLVPRPSLTPPLRHKQDHNITTSSEFGGGGGGGGGGGPHGHLLSLQRSTANLWAWGDASDEYCLNSKRSSGGDDSHHPYLGGLSAMKMKKMKAIRRKVREPRFCFKTLSDVDVLDDGYKWRKYGQKVVKNTQHPRSYYRCTMDNCRVKKRVERLAEDPRMVITTYEGRHVHSPSHDLDDQDSRSPSHLNNFFWLIAEESFWFFDNPCPPKFVIHSETGVTKEITVAYKNWVKKGYGFTELFYTAQKGGDSIENFLLRLKAIRDQLISAGERVSDNDLVIAALFGLPQEFDMIKIVKVRIWEQMAFREVLETVHIKAMGLIRVKVQIWKQMVINEEVIDLLEVITEGIMVVFLPVKARAHSQVFMISLQMVVLEVGLLGRIGMGTFTILVTMFTRTSPINGLQKELKARFLGKTVKTAIWHKRLGHPSEEKLAIMLRSAKVPVSVDISQSLCSSCITNKMCRQPFPVRQSRASCMFEKVHSDVWGLSPKTSIEGYIYYISFIDEYSRFVWIFL</sequence>
<protein>
    <submittedName>
        <fullName evidence="8">WRKY transcription factor 13</fullName>
    </submittedName>
</protein>
<keyword evidence="3" id="KW-0238">DNA-binding</keyword>
<dbReference type="PANTHER" id="PTHR31221:SF17">
    <property type="entry name" value="WRKY TRANSCRIPTION FACTOR 13-RELATED"/>
    <property type="match status" value="1"/>
</dbReference>
<dbReference type="SUPFAM" id="SSF53098">
    <property type="entry name" value="Ribonuclease H-like"/>
    <property type="match status" value="1"/>
</dbReference>
<evidence type="ECO:0000256" key="5">
    <source>
        <dbReference type="ARBA" id="ARBA00023242"/>
    </source>
</evidence>
<evidence type="ECO:0000313" key="8">
    <source>
        <dbReference type="EMBL" id="KAB2617324.1"/>
    </source>
</evidence>
<keyword evidence="4" id="KW-0804">Transcription</keyword>
<dbReference type="Gene3D" id="2.20.25.80">
    <property type="entry name" value="WRKY domain"/>
    <property type="match status" value="1"/>
</dbReference>
<accession>A0A5N5H2K7</accession>
<dbReference type="Pfam" id="PF13976">
    <property type="entry name" value="gag_pre-integrs"/>
    <property type="match status" value="1"/>
</dbReference>
<dbReference type="SMART" id="SM00774">
    <property type="entry name" value="WRKY"/>
    <property type="match status" value="1"/>
</dbReference>
<feature type="compositionally biased region" description="Gly residues" evidence="6">
    <location>
        <begin position="105"/>
        <end position="118"/>
    </location>
</feature>
<dbReference type="PANTHER" id="PTHR31221">
    <property type="entry name" value="WRKY TRANSCRIPTION FACTOR PROTEIN 1-RELATED"/>
    <property type="match status" value="1"/>
</dbReference>
<organism evidence="8 9">
    <name type="scientific">Pyrus ussuriensis x Pyrus communis</name>
    <dbReference type="NCBI Taxonomy" id="2448454"/>
    <lineage>
        <taxon>Eukaryota</taxon>
        <taxon>Viridiplantae</taxon>
        <taxon>Streptophyta</taxon>
        <taxon>Embryophyta</taxon>
        <taxon>Tracheophyta</taxon>
        <taxon>Spermatophyta</taxon>
        <taxon>Magnoliopsida</taxon>
        <taxon>eudicotyledons</taxon>
        <taxon>Gunneridae</taxon>
        <taxon>Pentapetalae</taxon>
        <taxon>rosids</taxon>
        <taxon>fabids</taxon>
        <taxon>Rosales</taxon>
        <taxon>Rosaceae</taxon>
        <taxon>Amygdaloideae</taxon>
        <taxon>Maleae</taxon>
        <taxon>Pyrus</taxon>
    </lineage>
</organism>
<dbReference type="InterPro" id="IPR044810">
    <property type="entry name" value="WRKY_plant"/>
</dbReference>
<dbReference type="EMBL" id="SMOL01000401">
    <property type="protein sequence ID" value="KAB2617324.1"/>
    <property type="molecule type" value="Genomic_DNA"/>
</dbReference>
<keyword evidence="5" id="KW-0539">Nucleus</keyword>
<reference evidence="9" key="2">
    <citation type="submission" date="2019-10" db="EMBL/GenBank/DDBJ databases">
        <title>A de novo genome assembly of a pear dwarfing rootstock.</title>
        <authorList>
            <person name="Wang F."/>
            <person name="Wang J."/>
            <person name="Li S."/>
            <person name="Zhang Y."/>
            <person name="Fang M."/>
            <person name="Ma L."/>
            <person name="Zhao Y."/>
            <person name="Jiang S."/>
        </authorList>
    </citation>
    <scope>NUCLEOTIDE SEQUENCE [LARGE SCALE GENOMIC DNA]</scope>
</reference>
<comment type="caution">
    <text evidence="8">The sequence shown here is derived from an EMBL/GenBank/DDBJ whole genome shotgun (WGS) entry which is preliminary data.</text>
</comment>
<feature type="domain" description="WRKY" evidence="7">
    <location>
        <begin position="188"/>
        <end position="253"/>
    </location>
</feature>
<evidence type="ECO:0000256" key="1">
    <source>
        <dbReference type="ARBA" id="ARBA00004123"/>
    </source>
</evidence>
<feature type="region of interest" description="Disordered" evidence="6">
    <location>
        <begin position="64"/>
        <end position="121"/>
    </location>
</feature>
<keyword evidence="2" id="KW-0805">Transcription regulation</keyword>
<dbReference type="InterPro" id="IPR012337">
    <property type="entry name" value="RNaseH-like_sf"/>
</dbReference>
<dbReference type="FunFam" id="2.20.25.80:FF:000003">
    <property type="entry name" value="WRKY transcription factor 57"/>
    <property type="match status" value="1"/>
</dbReference>
<keyword evidence="9" id="KW-1185">Reference proteome</keyword>
<name>A0A5N5H2K7_9ROSA</name>
<dbReference type="InterPro" id="IPR003657">
    <property type="entry name" value="WRKY_dom"/>
</dbReference>
<dbReference type="InterPro" id="IPR036576">
    <property type="entry name" value="WRKY_dom_sf"/>
</dbReference>
<reference evidence="8 9" key="3">
    <citation type="submission" date="2019-11" db="EMBL/GenBank/DDBJ databases">
        <title>A de novo genome assembly of a pear dwarfing rootstock.</title>
        <authorList>
            <person name="Wang F."/>
            <person name="Wang J."/>
            <person name="Li S."/>
            <person name="Zhang Y."/>
            <person name="Fang M."/>
            <person name="Ma L."/>
            <person name="Zhao Y."/>
            <person name="Jiang S."/>
        </authorList>
    </citation>
    <scope>NUCLEOTIDE SEQUENCE [LARGE SCALE GENOMIC DNA]</scope>
    <source>
        <strain evidence="8">S2</strain>
        <tissue evidence="8">Leaf</tissue>
    </source>
</reference>
<gene>
    <name evidence="8" type="ORF">D8674_013193</name>
</gene>
<dbReference type="OrthoDB" id="1842836at2759"/>
<dbReference type="GO" id="GO:0005634">
    <property type="term" value="C:nucleus"/>
    <property type="evidence" value="ECO:0007669"/>
    <property type="project" value="UniProtKB-SubCell"/>
</dbReference>
<dbReference type="GO" id="GO:0003700">
    <property type="term" value="F:DNA-binding transcription factor activity"/>
    <property type="evidence" value="ECO:0007669"/>
    <property type="project" value="InterPro"/>
</dbReference>
<reference evidence="8 9" key="1">
    <citation type="submission" date="2019-09" db="EMBL/GenBank/DDBJ databases">
        <authorList>
            <person name="Ou C."/>
        </authorList>
    </citation>
    <scope>NUCLEOTIDE SEQUENCE [LARGE SCALE GENOMIC DNA]</scope>
    <source>
        <strain evidence="8">S2</strain>
        <tissue evidence="8">Leaf</tissue>
    </source>
</reference>
<proteinExistence type="predicted"/>
<dbReference type="InterPro" id="IPR036397">
    <property type="entry name" value="RNaseH_sf"/>
</dbReference>
<feature type="compositionally biased region" description="Polar residues" evidence="6">
    <location>
        <begin position="64"/>
        <end position="79"/>
    </location>
</feature>
<evidence type="ECO:0000256" key="4">
    <source>
        <dbReference type="ARBA" id="ARBA00023163"/>
    </source>
</evidence>
<evidence type="ECO:0000256" key="2">
    <source>
        <dbReference type="ARBA" id="ARBA00023015"/>
    </source>
</evidence>
<dbReference type="Proteomes" id="UP000327157">
    <property type="component" value="Chromosome 15"/>
</dbReference>
<dbReference type="GO" id="GO:0043565">
    <property type="term" value="F:sequence-specific DNA binding"/>
    <property type="evidence" value="ECO:0007669"/>
    <property type="project" value="InterPro"/>
</dbReference>
<dbReference type="SUPFAM" id="SSF118290">
    <property type="entry name" value="WRKY DNA-binding domain"/>
    <property type="match status" value="1"/>
</dbReference>
<dbReference type="PROSITE" id="PS50811">
    <property type="entry name" value="WRKY"/>
    <property type="match status" value="1"/>
</dbReference>
<dbReference type="InterPro" id="IPR025724">
    <property type="entry name" value="GAG-pre-integrase_dom"/>
</dbReference>
<dbReference type="Gene3D" id="3.30.420.10">
    <property type="entry name" value="Ribonuclease H-like superfamily/Ribonuclease H"/>
    <property type="match status" value="1"/>
</dbReference>